<accession>A0ABT8MZA1</accession>
<organism evidence="1 2">
    <name type="scientific">Planococcus shixiaomingii</name>
    <dbReference type="NCBI Taxonomy" id="3058393"/>
    <lineage>
        <taxon>Bacteria</taxon>
        <taxon>Bacillati</taxon>
        <taxon>Bacillota</taxon>
        <taxon>Bacilli</taxon>
        <taxon>Bacillales</taxon>
        <taxon>Caryophanaceae</taxon>
        <taxon>Planococcus</taxon>
    </lineage>
</organism>
<reference evidence="1 2" key="1">
    <citation type="submission" date="2023-06" db="EMBL/GenBank/DDBJ databases">
        <title>Novel species in genus Planococcus.</title>
        <authorList>
            <person name="Ning S."/>
        </authorList>
    </citation>
    <scope>NUCLEOTIDE SEQUENCE [LARGE SCALE GENOMIC DNA]</scope>
    <source>
        <strain evidence="1 2">N028</strain>
    </source>
</reference>
<keyword evidence="2" id="KW-1185">Reference proteome</keyword>
<dbReference type="EMBL" id="JAUJWV010000001">
    <property type="protein sequence ID" value="MDN7240769.1"/>
    <property type="molecule type" value="Genomic_DNA"/>
</dbReference>
<protein>
    <recommendedName>
        <fullName evidence="3">YopX protein domain-containing protein</fullName>
    </recommendedName>
</protein>
<gene>
    <name evidence="1" type="ORF">QWY14_03160</name>
</gene>
<proteinExistence type="predicted"/>
<evidence type="ECO:0008006" key="3">
    <source>
        <dbReference type="Google" id="ProtNLM"/>
    </source>
</evidence>
<dbReference type="Proteomes" id="UP001172055">
    <property type="component" value="Unassembled WGS sequence"/>
</dbReference>
<evidence type="ECO:0000313" key="1">
    <source>
        <dbReference type="EMBL" id="MDN7240769.1"/>
    </source>
</evidence>
<sequence length="148" mass="17172">MNGQFETTHEYFKHLNFRDCHTTGIYVENDQVFVDFEYVYISENHPLNPHPVAQSTDACRLIFKGVSVIRPIGYVEDNQKEPLALHELEGMAFLAITEQKVGALYVYDIFGSQKKHVTSFHGLILHTEGFSLHWNEFTEDAWYAGWDE</sequence>
<name>A0ABT8MZA1_9BACL</name>
<comment type="caution">
    <text evidence="1">The sequence shown here is derived from an EMBL/GenBank/DDBJ whole genome shotgun (WGS) entry which is preliminary data.</text>
</comment>
<dbReference type="RefSeq" id="WP_301722661.1">
    <property type="nucleotide sequence ID" value="NZ_JAUJWV010000001.1"/>
</dbReference>
<evidence type="ECO:0000313" key="2">
    <source>
        <dbReference type="Proteomes" id="UP001172055"/>
    </source>
</evidence>